<protein>
    <recommendedName>
        <fullName evidence="3">Secreted protein</fullName>
    </recommendedName>
</protein>
<sequence>MPPLENLGMAVASRLLCWFWEAVVSRVPCWLWEAAGSGAESSSPEDWPSWAGGLFRAW</sequence>
<dbReference type="AlphaFoldDB" id="A0A0A9BUD1"/>
<proteinExistence type="predicted"/>
<organism evidence="2">
    <name type="scientific">Arundo donax</name>
    <name type="common">Giant reed</name>
    <name type="synonym">Donax arundinaceus</name>
    <dbReference type="NCBI Taxonomy" id="35708"/>
    <lineage>
        <taxon>Eukaryota</taxon>
        <taxon>Viridiplantae</taxon>
        <taxon>Streptophyta</taxon>
        <taxon>Embryophyta</taxon>
        <taxon>Tracheophyta</taxon>
        <taxon>Spermatophyta</taxon>
        <taxon>Magnoliopsida</taxon>
        <taxon>Liliopsida</taxon>
        <taxon>Poales</taxon>
        <taxon>Poaceae</taxon>
        <taxon>PACMAD clade</taxon>
        <taxon>Arundinoideae</taxon>
        <taxon>Arundineae</taxon>
        <taxon>Arundo</taxon>
    </lineage>
</organism>
<reference evidence="2" key="1">
    <citation type="submission" date="2014-09" db="EMBL/GenBank/DDBJ databases">
        <authorList>
            <person name="Magalhaes I.L.F."/>
            <person name="Oliveira U."/>
            <person name="Santos F.R."/>
            <person name="Vidigal T.H.D.A."/>
            <person name="Brescovit A.D."/>
            <person name="Santos A.J."/>
        </authorList>
    </citation>
    <scope>NUCLEOTIDE SEQUENCE</scope>
    <source>
        <tissue evidence="2">Shoot tissue taken approximately 20 cm above the soil surface</tissue>
    </source>
</reference>
<dbReference type="EMBL" id="GBRH01235013">
    <property type="protein sequence ID" value="JAD62882.1"/>
    <property type="molecule type" value="Transcribed_RNA"/>
</dbReference>
<evidence type="ECO:0000313" key="2">
    <source>
        <dbReference type="EMBL" id="JAD62882.1"/>
    </source>
</evidence>
<evidence type="ECO:0000256" key="1">
    <source>
        <dbReference type="SAM" id="SignalP"/>
    </source>
</evidence>
<keyword evidence="1" id="KW-0732">Signal</keyword>
<feature type="chain" id="PRO_5002045877" description="Secreted protein" evidence="1">
    <location>
        <begin position="26"/>
        <end position="58"/>
    </location>
</feature>
<feature type="signal peptide" evidence="1">
    <location>
        <begin position="1"/>
        <end position="25"/>
    </location>
</feature>
<reference evidence="2" key="2">
    <citation type="journal article" date="2015" name="Data Brief">
        <title>Shoot transcriptome of the giant reed, Arundo donax.</title>
        <authorList>
            <person name="Barrero R.A."/>
            <person name="Guerrero F.D."/>
            <person name="Moolhuijzen P."/>
            <person name="Goolsby J.A."/>
            <person name="Tidwell J."/>
            <person name="Bellgard S.E."/>
            <person name="Bellgard M.I."/>
        </authorList>
    </citation>
    <scope>NUCLEOTIDE SEQUENCE</scope>
    <source>
        <tissue evidence="2">Shoot tissue taken approximately 20 cm above the soil surface</tissue>
    </source>
</reference>
<name>A0A0A9BUD1_ARUDO</name>
<evidence type="ECO:0008006" key="3">
    <source>
        <dbReference type="Google" id="ProtNLM"/>
    </source>
</evidence>
<accession>A0A0A9BUD1</accession>